<evidence type="ECO:0000313" key="8">
    <source>
        <dbReference type="EMBL" id="KAG6790454.1"/>
    </source>
</evidence>
<dbReference type="OrthoDB" id="1915887at2759"/>
<organism evidence="8 9">
    <name type="scientific">Populus tomentosa</name>
    <name type="common">Chinese white poplar</name>
    <dbReference type="NCBI Taxonomy" id="118781"/>
    <lineage>
        <taxon>Eukaryota</taxon>
        <taxon>Viridiplantae</taxon>
        <taxon>Streptophyta</taxon>
        <taxon>Embryophyta</taxon>
        <taxon>Tracheophyta</taxon>
        <taxon>Spermatophyta</taxon>
        <taxon>Magnoliopsida</taxon>
        <taxon>eudicotyledons</taxon>
        <taxon>Gunneridae</taxon>
        <taxon>Pentapetalae</taxon>
        <taxon>rosids</taxon>
        <taxon>fabids</taxon>
        <taxon>Malpighiales</taxon>
        <taxon>Salicaceae</taxon>
        <taxon>Saliceae</taxon>
        <taxon>Populus</taxon>
    </lineage>
</organism>
<evidence type="ECO:0000256" key="6">
    <source>
        <dbReference type="ARBA" id="ARBA00023186"/>
    </source>
</evidence>
<evidence type="ECO:0000313" key="9">
    <source>
        <dbReference type="Proteomes" id="UP000886885"/>
    </source>
</evidence>
<gene>
    <name evidence="8" type="ORF">POTOM_006608</name>
</gene>
<dbReference type="GO" id="GO:0005758">
    <property type="term" value="C:mitochondrial intermembrane space"/>
    <property type="evidence" value="ECO:0007669"/>
    <property type="project" value="UniProtKB-SubCell"/>
</dbReference>
<evidence type="ECO:0008006" key="10">
    <source>
        <dbReference type="Google" id="ProtNLM"/>
    </source>
</evidence>
<dbReference type="FunFam" id="1.10.287.1130:FF:000003">
    <property type="entry name" value="Cytochrome c oxidase copper chaperone"/>
    <property type="match status" value="1"/>
</dbReference>
<keyword evidence="5" id="KW-1015">Disulfide bond</keyword>
<feature type="binding site" evidence="7">
    <location>
        <position position="106"/>
    </location>
    <ligand>
        <name>Cu cation</name>
        <dbReference type="ChEBI" id="CHEBI:23378"/>
    </ligand>
</feature>
<evidence type="ECO:0000256" key="4">
    <source>
        <dbReference type="ARBA" id="ARBA00023128"/>
    </source>
</evidence>
<proteinExistence type="inferred from homology"/>
<evidence type="ECO:0000256" key="2">
    <source>
        <dbReference type="ARBA" id="ARBA00009241"/>
    </source>
</evidence>
<dbReference type="EMBL" id="JAAWWB010000002">
    <property type="protein sequence ID" value="KAG6790454.1"/>
    <property type="molecule type" value="Genomic_DNA"/>
</dbReference>
<evidence type="ECO:0000256" key="1">
    <source>
        <dbReference type="ARBA" id="ARBA00004569"/>
    </source>
</evidence>
<dbReference type="Pfam" id="PF05051">
    <property type="entry name" value="COX17"/>
    <property type="match status" value="1"/>
</dbReference>
<evidence type="ECO:0000256" key="7">
    <source>
        <dbReference type="PIRSR" id="PIRSR607745-1"/>
    </source>
</evidence>
<comment type="caution">
    <text evidence="8">The sequence shown here is derived from an EMBL/GenBank/DDBJ whole genome shotgun (WGS) entry which is preliminary data.</text>
</comment>
<keyword evidence="9" id="KW-1185">Reference proteome</keyword>
<dbReference type="PANTHER" id="PTHR16719:SF0">
    <property type="entry name" value="CYTOCHROME C OXIDASE COPPER CHAPERONE"/>
    <property type="match status" value="1"/>
</dbReference>
<dbReference type="Proteomes" id="UP000886885">
    <property type="component" value="Chromosome 1D"/>
</dbReference>
<dbReference type="GO" id="GO:0016531">
    <property type="term" value="F:copper chaperone activity"/>
    <property type="evidence" value="ECO:0007669"/>
    <property type="project" value="InterPro"/>
</dbReference>
<keyword evidence="6" id="KW-0143">Chaperone</keyword>
<keyword evidence="3 7" id="KW-0479">Metal-binding</keyword>
<accession>A0A8X8ALB7</accession>
<sequence>MSNFYAGKWEYEQKQPFHVVDLAHGVLNQVLSFCLSKQNSTLWKTNWDMSKSHMVEDSHAMEHMNKTFELFVMGGLPLQNASPAPVVSQVSVITNSTKESKPKKICCACPETKKLRDECIVEHGEAACAKWIEAHRLCLRAEGFNI</sequence>
<dbReference type="PANTHER" id="PTHR16719">
    <property type="entry name" value="CYTOCHROME C OXIDASE COPPER CHAPERONE"/>
    <property type="match status" value="1"/>
</dbReference>
<keyword evidence="4" id="KW-0496">Mitochondrion</keyword>
<dbReference type="GO" id="GO:0005507">
    <property type="term" value="F:copper ion binding"/>
    <property type="evidence" value="ECO:0007669"/>
    <property type="project" value="InterPro"/>
</dbReference>
<comment type="subcellular location">
    <subcellularLocation>
        <location evidence="1">Mitochondrion intermembrane space</location>
    </subcellularLocation>
</comment>
<dbReference type="AlphaFoldDB" id="A0A8X8ALB7"/>
<evidence type="ECO:0000256" key="3">
    <source>
        <dbReference type="ARBA" id="ARBA00022723"/>
    </source>
</evidence>
<keyword evidence="7" id="KW-0186">Copper</keyword>
<reference evidence="8" key="1">
    <citation type="journal article" date="2020" name="bioRxiv">
        <title>Hybrid origin of Populus tomentosa Carr. identified through genome sequencing and phylogenomic analysis.</title>
        <authorList>
            <person name="An X."/>
            <person name="Gao K."/>
            <person name="Chen Z."/>
            <person name="Li J."/>
            <person name="Yang X."/>
            <person name="Yang X."/>
            <person name="Zhou J."/>
            <person name="Guo T."/>
            <person name="Zhao T."/>
            <person name="Huang S."/>
            <person name="Miao D."/>
            <person name="Khan W.U."/>
            <person name="Rao P."/>
            <person name="Ye M."/>
            <person name="Lei B."/>
            <person name="Liao W."/>
            <person name="Wang J."/>
            <person name="Ji L."/>
            <person name="Li Y."/>
            <person name="Guo B."/>
            <person name="Mustafa N.S."/>
            <person name="Li S."/>
            <person name="Yun Q."/>
            <person name="Keller S.R."/>
            <person name="Mao J."/>
            <person name="Zhang R."/>
            <person name="Strauss S.H."/>
        </authorList>
    </citation>
    <scope>NUCLEOTIDE SEQUENCE</scope>
    <source>
        <strain evidence="8">GM15</strain>
        <tissue evidence="8">Leaf</tissue>
    </source>
</reference>
<name>A0A8X8ALB7_POPTO</name>
<dbReference type="InterPro" id="IPR007745">
    <property type="entry name" value="Cyt_c_oxidase_Cu-chaperone"/>
</dbReference>
<protein>
    <recommendedName>
        <fullName evidence="10">Cytochrome c oxidase copper chaperone</fullName>
    </recommendedName>
</protein>
<feature type="binding site" evidence="7">
    <location>
        <position position="107"/>
    </location>
    <ligand>
        <name>Cu cation</name>
        <dbReference type="ChEBI" id="CHEBI:23378"/>
    </ligand>
</feature>
<evidence type="ECO:0000256" key="5">
    <source>
        <dbReference type="ARBA" id="ARBA00023157"/>
    </source>
</evidence>
<comment type="similarity">
    <text evidence="2">Belongs to the COX17 family.</text>
</comment>
<dbReference type="PROSITE" id="PS51808">
    <property type="entry name" value="CHCH"/>
    <property type="match status" value="1"/>
</dbReference>